<evidence type="ECO:0000259" key="8">
    <source>
        <dbReference type="Pfam" id="PF13359"/>
    </source>
</evidence>
<evidence type="ECO:0000256" key="7">
    <source>
        <dbReference type="ARBA" id="ARBA00023242"/>
    </source>
</evidence>
<keyword evidence="4" id="KW-0540">Nuclease</keyword>
<accession>A0AAE1L764</accession>
<comment type="subcellular location">
    <subcellularLocation>
        <location evidence="2">Nucleus</location>
    </subcellularLocation>
</comment>
<reference evidence="9" key="1">
    <citation type="submission" date="2021-07" db="EMBL/GenBank/DDBJ databases">
        <authorList>
            <person name="Catto M.A."/>
            <person name="Jacobson A."/>
            <person name="Kennedy G."/>
            <person name="Labadie P."/>
            <person name="Hunt B.G."/>
            <person name="Srinivasan R."/>
        </authorList>
    </citation>
    <scope>NUCLEOTIDE SEQUENCE</scope>
    <source>
        <strain evidence="9">PL_HMW_Pooled</strain>
        <tissue evidence="9">Head</tissue>
    </source>
</reference>
<evidence type="ECO:0000256" key="4">
    <source>
        <dbReference type="ARBA" id="ARBA00022722"/>
    </source>
</evidence>
<protein>
    <submittedName>
        <fullName evidence="9">Protein ALP1-like</fullName>
    </submittedName>
</protein>
<sequence>QRQLRGLRAVRRWRRRPTWGLREHHGAWRTTIRTMMEDDEEMFFSHFRMTPRTFNELLARVGPRLQKRRQYLYLSPGERLALTLHYLASGSYQKFSGENFSIPPSTTCGVVKETCLALWEELVQEVFPPLTEERLSNIMDGFWEKWQFPNCFGALDGKHCVMQDQPNAEGAWYNYKGTYSMVLLAMCDSAYKFTWVNIGGHGRQHDAGIWRQSDLRDRLENGRLPLPPPRLLPGTQVATPPAIVGDGAFPLRPYLMTPFRQPQIVSGAEVIYNYRLSRARRTIENAFGILSARWRVLRRSFIASENTARAIIQACVVLHNHLVLNQENLPPHQHWYIPPNLDNIPGMAENRLPPVREEAADQLDNAQEIRQELVDFFLGPGSAPCPWQWQH</sequence>
<dbReference type="AlphaFoldDB" id="A0AAE1L764"/>
<dbReference type="PANTHER" id="PTHR22930">
    <property type="match status" value="1"/>
</dbReference>
<evidence type="ECO:0000256" key="2">
    <source>
        <dbReference type="ARBA" id="ARBA00004123"/>
    </source>
</evidence>
<feature type="domain" description="DDE Tnp4" evidence="8">
    <location>
        <begin position="155"/>
        <end position="320"/>
    </location>
</feature>
<dbReference type="PANTHER" id="PTHR22930:SF269">
    <property type="entry name" value="NUCLEASE HARBI1-LIKE PROTEIN"/>
    <property type="match status" value="1"/>
</dbReference>
<comment type="caution">
    <text evidence="9">The sequence shown here is derived from an EMBL/GenBank/DDBJ whole genome shotgun (WGS) entry which is preliminary data.</text>
</comment>
<organism evidence="9 10">
    <name type="scientific">Frankliniella fusca</name>
    <dbReference type="NCBI Taxonomy" id="407009"/>
    <lineage>
        <taxon>Eukaryota</taxon>
        <taxon>Metazoa</taxon>
        <taxon>Ecdysozoa</taxon>
        <taxon>Arthropoda</taxon>
        <taxon>Hexapoda</taxon>
        <taxon>Insecta</taxon>
        <taxon>Pterygota</taxon>
        <taxon>Neoptera</taxon>
        <taxon>Paraneoptera</taxon>
        <taxon>Thysanoptera</taxon>
        <taxon>Terebrantia</taxon>
        <taxon>Thripoidea</taxon>
        <taxon>Thripidae</taxon>
        <taxon>Frankliniella</taxon>
    </lineage>
</organism>
<reference evidence="9" key="2">
    <citation type="journal article" date="2023" name="BMC Genomics">
        <title>Pest status, molecular evolution, and epigenetic factors derived from the genome assembly of Frankliniella fusca, a thysanopteran phytovirus vector.</title>
        <authorList>
            <person name="Catto M.A."/>
            <person name="Labadie P.E."/>
            <person name="Jacobson A.L."/>
            <person name="Kennedy G.G."/>
            <person name="Srinivasan R."/>
            <person name="Hunt B.G."/>
        </authorList>
    </citation>
    <scope>NUCLEOTIDE SEQUENCE</scope>
    <source>
        <strain evidence="9">PL_HMW_Pooled</strain>
    </source>
</reference>
<evidence type="ECO:0000256" key="5">
    <source>
        <dbReference type="ARBA" id="ARBA00022723"/>
    </source>
</evidence>
<comment type="similarity">
    <text evidence="3">Belongs to the HARBI1 family.</text>
</comment>
<dbReference type="GO" id="GO:0046872">
    <property type="term" value="F:metal ion binding"/>
    <property type="evidence" value="ECO:0007669"/>
    <property type="project" value="UniProtKB-KW"/>
</dbReference>
<keyword evidence="6" id="KW-0378">Hydrolase</keyword>
<evidence type="ECO:0000256" key="1">
    <source>
        <dbReference type="ARBA" id="ARBA00001968"/>
    </source>
</evidence>
<feature type="non-terminal residue" evidence="9">
    <location>
        <position position="1"/>
    </location>
</feature>
<dbReference type="InterPro" id="IPR045249">
    <property type="entry name" value="HARBI1-like"/>
</dbReference>
<name>A0AAE1L764_9NEOP</name>
<dbReference type="InterPro" id="IPR027806">
    <property type="entry name" value="HARBI1_dom"/>
</dbReference>
<keyword evidence="5" id="KW-0479">Metal-binding</keyword>
<gene>
    <name evidence="9" type="ORF">KUF71_019065</name>
</gene>
<dbReference type="Pfam" id="PF13359">
    <property type="entry name" value="DDE_Tnp_4"/>
    <property type="match status" value="1"/>
</dbReference>
<evidence type="ECO:0000313" key="10">
    <source>
        <dbReference type="Proteomes" id="UP001219518"/>
    </source>
</evidence>
<proteinExistence type="inferred from homology"/>
<keyword evidence="7" id="KW-0539">Nucleus</keyword>
<evidence type="ECO:0000256" key="6">
    <source>
        <dbReference type="ARBA" id="ARBA00022801"/>
    </source>
</evidence>
<dbReference type="GO" id="GO:0016787">
    <property type="term" value="F:hydrolase activity"/>
    <property type="evidence" value="ECO:0007669"/>
    <property type="project" value="UniProtKB-KW"/>
</dbReference>
<dbReference type="GO" id="GO:0005634">
    <property type="term" value="C:nucleus"/>
    <property type="evidence" value="ECO:0007669"/>
    <property type="project" value="UniProtKB-SubCell"/>
</dbReference>
<keyword evidence="10" id="KW-1185">Reference proteome</keyword>
<comment type="cofactor">
    <cofactor evidence="1">
        <name>a divalent metal cation</name>
        <dbReference type="ChEBI" id="CHEBI:60240"/>
    </cofactor>
</comment>
<dbReference type="EMBL" id="JAHWGI010000075">
    <property type="protein sequence ID" value="KAK3908810.1"/>
    <property type="molecule type" value="Genomic_DNA"/>
</dbReference>
<feature type="non-terminal residue" evidence="9">
    <location>
        <position position="391"/>
    </location>
</feature>
<evidence type="ECO:0000256" key="3">
    <source>
        <dbReference type="ARBA" id="ARBA00006958"/>
    </source>
</evidence>
<dbReference type="Proteomes" id="UP001219518">
    <property type="component" value="Unassembled WGS sequence"/>
</dbReference>
<evidence type="ECO:0000313" key="9">
    <source>
        <dbReference type="EMBL" id="KAK3908810.1"/>
    </source>
</evidence>
<dbReference type="GO" id="GO:0004518">
    <property type="term" value="F:nuclease activity"/>
    <property type="evidence" value="ECO:0007669"/>
    <property type="project" value="UniProtKB-KW"/>
</dbReference>